<feature type="region of interest" description="Disordered" evidence="1">
    <location>
        <begin position="1"/>
        <end position="21"/>
    </location>
</feature>
<dbReference type="Proteomes" id="UP001239215">
    <property type="component" value="Unassembled WGS sequence"/>
</dbReference>
<feature type="domain" description="Acyl-CoA thioesterase-like N-terminal HotDog" evidence="2">
    <location>
        <begin position="63"/>
        <end position="145"/>
    </location>
</feature>
<dbReference type="AlphaFoldDB" id="A0AAJ1U339"/>
<evidence type="ECO:0000259" key="2">
    <source>
        <dbReference type="Pfam" id="PF13622"/>
    </source>
</evidence>
<evidence type="ECO:0000259" key="3">
    <source>
        <dbReference type="Pfam" id="PF20789"/>
    </source>
</evidence>
<dbReference type="EMBL" id="JAUTAN010000001">
    <property type="protein sequence ID" value="MDQ1106700.1"/>
    <property type="molecule type" value="Genomic_DNA"/>
</dbReference>
<organism evidence="4 5">
    <name type="scientific">Nocardioides zeae</name>
    <dbReference type="NCBI Taxonomy" id="1457234"/>
    <lineage>
        <taxon>Bacteria</taxon>
        <taxon>Bacillati</taxon>
        <taxon>Actinomycetota</taxon>
        <taxon>Actinomycetes</taxon>
        <taxon>Propionibacteriales</taxon>
        <taxon>Nocardioidaceae</taxon>
        <taxon>Nocardioides</taxon>
    </lineage>
</organism>
<dbReference type="InterPro" id="IPR029069">
    <property type="entry name" value="HotDog_dom_sf"/>
</dbReference>
<evidence type="ECO:0000256" key="1">
    <source>
        <dbReference type="SAM" id="MobiDB-lite"/>
    </source>
</evidence>
<evidence type="ECO:0000313" key="4">
    <source>
        <dbReference type="EMBL" id="MDQ1106700.1"/>
    </source>
</evidence>
<protein>
    <submittedName>
        <fullName evidence="4">Acyl-CoA thioesterase</fullName>
    </submittedName>
</protein>
<feature type="domain" description="Acyl-CoA thioesterase-like C-terminal" evidence="3">
    <location>
        <begin position="167"/>
        <end position="303"/>
    </location>
</feature>
<dbReference type="PANTHER" id="PTHR38110:SF1">
    <property type="entry name" value="THIOESTERASE DOMAIN-CONTAINING PROTEIN"/>
    <property type="match status" value="1"/>
</dbReference>
<dbReference type="InterPro" id="IPR049449">
    <property type="entry name" value="TesB_ACOT8-like_N"/>
</dbReference>
<comment type="caution">
    <text evidence="4">The sequence shown here is derived from an EMBL/GenBank/DDBJ whole genome shotgun (WGS) entry which is preliminary data.</text>
</comment>
<dbReference type="Gene3D" id="2.40.160.210">
    <property type="entry name" value="Acyl-CoA thioesterase, double hotdog domain"/>
    <property type="match status" value="1"/>
</dbReference>
<dbReference type="InterPro" id="IPR042171">
    <property type="entry name" value="Acyl-CoA_hotdog"/>
</dbReference>
<dbReference type="Pfam" id="PF13622">
    <property type="entry name" value="4HBT_3"/>
    <property type="match status" value="1"/>
</dbReference>
<dbReference type="PANTHER" id="PTHR38110">
    <property type="entry name" value="CHROMOSOME 23, WHOLE GENOME SHOTGUN SEQUENCE"/>
    <property type="match status" value="1"/>
</dbReference>
<dbReference type="SUPFAM" id="SSF54637">
    <property type="entry name" value="Thioesterase/thiol ester dehydrase-isomerase"/>
    <property type="match status" value="2"/>
</dbReference>
<name>A0AAJ1U339_9ACTN</name>
<gene>
    <name evidence="4" type="ORF">QE405_003984</name>
</gene>
<accession>A0AAJ1U339</accession>
<reference evidence="4" key="1">
    <citation type="submission" date="2023-07" db="EMBL/GenBank/DDBJ databases">
        <title>Functional and genomic diversity of the sorghum phyllosphere microbiome.</title>
        <authorList>
            <person name="Shade A."/>
        </authorList>
    </citation>
    <scope>NUCLEOTIDE SEQUENCE</scope>
    <source>
        <strain evidence="4">SORGH_AS_1067</strain>
    </source>
</reference>
<dbReference type="Pfam" id="PF20789">
    <property type="entry name" value="4HBT_3C"/>
    <property type="match status" value="1"/>
</dbReference>
<evidence type="ECO:0000313" key="5">
    <source>
        <dbReference type="Proteomes" id="UP001239215"/>
    </source>
</evidence>
<dbReference type="InterPro" id="IPR052389">
    <property type="entry name" value="Sec_Metab_Biosynth-Assoc"/>
</dbReference>
<proteinExistence type="predicted"/>
<sequence>MAHRSPEGPGDLSAPHGQGRFVGRYPASVIQTETSPTAEFDRDVALTPLDGPDEPVRRFSGHLPGGWSVGGGINGGFLLALLGTAVRETVPDRPHPVAVAATYVGASTEGPAEVTTRIVRRGTLTTVAAELAQDGAARITALATFSDLAGLTDEVGTTAVAPVLPPPEDCVATSDGPEEFLRIAPLVQRFEMRLTPRSIGWALGQPSGTGVLEGWFRLRDREPDPLMLLLACDAMPPVTFDLGRPGWAPTVQLTTHVRAVPAPGWLAMRQSTTNLAGGFFEEDCEIWDSAGRLVAQARQLARVPR</sequence>
<dbReference type="InterPro" id="IPR049450">
    <property type="entry name" value="ACOT8-like_C"/>
</dbReference>